<evidence type="ECO:0000256" key="1">
    <source>
        <dbReference type="SAM" id="MobiDB-lite"/>
    </source>
</evidence>
<dbReference type="Proteomes" id="UP000606786">
    <property type="component" value="Unassembled WGS sequence"/>
</dbReference>
<proteinExistence type="predicted"/>
<comment type="caution">
    <text evidence="2">The sequence shown here is derived from an EMBL/GenBank/DDBJ whole genome shotgun (WGS) entry which is preliminary data.</text>
</comment>
<dbReference type="OrthoDB" id="2163268at2759"/>
<reference evidence="2" key="1">
    <citation type="submission" date="2020-11" db="EMBL/GenBank/DDBJ databases">
        <authorList>
            <person name="Whitehead M."/>
        </authorList>
    </citation>
    <scope>NUCLEOTIDE SEQUENCE</scope>
    <source>
        <strain evidence="2">EGII</strain>
    </source>
</reference>
<keyword evidence="3" id="KW-1185">Reference proteome</keyword>
<name>A0A811U1Q2_CERCA</name>
<organism evidence="2 3">
    <name type="scientific">Ceratitis capitata</name>
    <name type="common">Mediterranean fruit fly</name>
    <name type="synonym">Tephritis capitata</name>
    <dbReference type="NCBI Taxonomy" id="7213"/>
    <lineage>
        <taxon>Eukaryota</taxon>
        <taxon>Metazoa</taxon>
        <taxon>Ecdysozoa</taxon>
        <taxon>Arthropoda</taxon>
        <taxon>Hexapoda</taxon>
        <taxon>Insecta</taxon>
        <taxon>Pterygota</taxon>
        <taxon>Neoptera</taxon>
        <taxon>Endopterygota</taxon>
        <taxon>Diptera</taxon>
        <taxon>Brachycera</taxon>
        <taxon>Muscomorpha</taxon>
        <taxon>Tephritoidea</taxon>
        <taxon>Tephritidae</taxon>
        <taxon>Ceratitis</taxon>
        <taxon>Ceratitis</taxon>
    </lineage>
</organism>
<evidence type="ECO:0000313" key="3">
    <source>
        <dbReference type="Proteomes" id="UP000606786"/>
    </source>
</evidence>
<feature type="region of interest" description="Disordered" evidence="1">
    <location>
        <begin position="1"/>
        <end position="33"/>
    </location>
</feature>
<evidence type="ECO:0000313" key="2">
    <source>
        <dbReference type="EMBL" id="CAD6993032.1"/>
    </source>
</evidence>
<dbReference type="EMBL" id="CAJHJT010000001">
    <property type="protein sequence ID" value="CAD6993032.1"/>
    <property type="molecule type" value="Genomic_DNA"/>
</dbReference>
<protein>
    <submittedName>
        <fullName evidence="2">(Mediterranean fruit fly) hypothetical protein</fullName>
    </submittedName>
</protein>
<accession>A0A811U1Q2</accession>
<gene>
    <name evidence="2" type="ORF">CCAP1982_LOCUS1867</name>
</gene>
<sequence length="124" mass="14454">MSEVESAINPATNAEAEQEPKTVTQTVDDDEDMKEEVTSEIEKMVTETVDEDGDVVEETTEVKRKTIKRTMKITEAGRWRAAVSKFLLPTRFTRMICYDAVRRFERIERRRLLRINSTRIYCCS</sequence>
<dbReference type="AlphaFoldDB" id="A0A811U1Q2"/>